<proteinExistence type="predicted"/>
<reference evidence="2 3" key="1">
    <citation type="journal article" date="2024" name="BMC Biol.">
        <title>Comparative genomics of Ascetosporea gives new insight into the evolutionary basis for animal parasitism in Rhizaria.</title>
        <authorList>
            <person name="Hiltunen Thoren M."/>
            <person name="Onut-Brannstrom I."/>
            <person name="Alfjorden A."/>
            <person name="Peckova H."/>
            <person name="Swords F."/>
            <person name="Hooper C."/>
            <person name="Holzer A.S."/>
            <person name="Bass D."/>
            <person name="Burki F."/>
        </authorList>
    </citation>
    <scope>NUCLEOTIDE SEQUENCE [LARGE SCALE GENOMIC DNA]</scope>
    <source>
        <strain evidence="2">20-A016</strain>
    </source>
</reference>
<name>A0ABV2AU85_9EUKA</name>
<comment type="caution">
    <text evidence="2">The sequence shown here is derived from an EMBL/GenBank/DDBJ whole genome shotgun (WGS) entry which is preliminary data.</text>
</comment>
<protein>
    <recommendedName>
        <fullName evidence="1">RSE1/DDB1/CPSF1 C-terminal domain-containing protein</fullName>
    </recommendedName>
</protein>
<accession>A0ABV2AU85</accession>
<dbReference type="InterPro" id="IPR004871">
    <property type="entry name" value="RSE1/DDB1/CPSF1_C"/>
</dbReference>
<dbReference type="Gene3D" id="2.130.10.10">
    <property type="entry name" value="YVTN repeat-like/Quinoprotein amine dehydrogenase"/>
    <property type="match status" value="1"/>
</dbReference>
<dbReference type="Pfam" id="PF03178">
    <property type="entry name" value="CPSF_A"/>
    <property type="match status" value="1"/>
</dbReference>
<keyword evidence="3" id="KW-1185">Reference proteome</keyword>
<dbReference type="InterPro" id="IPR015943">
    <property type="entry name" value="WD40/YVTN_repeat-like_dom_sf"/>
</dbReference>
<feature type="domain" description="RSE1/DDB1/CPSF1 C-terminal" evidence="1">
    <location>
        <begin position="9"/>
        <end position="106"/>
    </location>
</feature>
<gene>
    <name evidence="2" type="ORF">MHBO_004771</name>
</gene>
<dbReference type="Proteomes" id="UP001439008">
    <property type="component" value="Unassembled WGS sequence"/>
</dbReference>
<organism evidence="2 3">
    <name type="scientific">Bonamia ostreae</name>
    <dbReference type="NCBI Taxonomy" id="126728"/>
    <lineage>
        <taxon>Eukaryota</taxon>
        <taxon>Sar</taxon>
        <taxon>Rhizaria</taxon>
        <taxon>Endomyxa</taxon>
        <taxon>Ascetosporea</taxon>
        <taxon>Haplosporida</taxon>
        <taxon>Bonamia</taxon>
    </lineage>
</organism>
<dbReference type="EMBL" id="JBDODL010005175">
    <property type="protein sequence ID" value="MES1923230.1"/>
    <property type="molecule type" value="Genomic_DNA"/>
</dbReference>
<evidence type="ECO:0000259" key="1">
    <source>
        <dbReference type="Pfam" id="PF03178"/>
    </source>
</evidence>
<sequence length="112" mass="12562">MKTMGAYEQFEEHEYVTALSQAKLDLQKKGHVRRTFDFVAVGTAFQKGEESACRGKVYIFAVEKKRDQRPRVANLEKLFDQKQFGPVTAISTVSGLLALCIGPKVLQFSSNC</sequence>
<evidence type="ECO:0000313" key="2">
    <source>
        <dbReference type="EMBL" id="MES1923230.1"/>
    </source>
</evidence>
<evidence type="ECO:0000313" key="3">
    <source>
        <dbReference type="Proteomes" id="UP001439008"/>
    </source>
</evidence>